<gene>
    <name evidence="2" type="ORF">HUG17_9305</name>
</gene>
<evidence type="ECO:0000256" key="1">
    <source>
        <dbReference type="SAM" id="MobiDB-lite"/>
    </source>
</evidence>
<name>A0A9D4SEL6_DERFA</name>
<proteinExistence type="predicted"/>
<reference evidence="2" key="1">
    <citation type="submission" date="2020-06" db="EMBL/GenBank/DDBJ databases">
        <authorList>
            <person name="Ji K."/>
            <person name="Li J."/>
        </authorList>
    </citation>
    <scope>NUCLEOTIDE SEQUENCE</scope>
    <source>
        <strain evidence="2">JKM2019</strain>
        <tissue evidence="2">Whole body</tissue>
    </source>
</reference>
<evidence type="ECO:0000313" key="2">
    <source>
        <dbReference type="EMBL" id="KAH7638200.1"/>
    </source>
</evidence>
<comment type="caution">
    <text evidence="2">The sequence shown here is derived from an EMBL/GenBank/DDBJ whole genome shotgun (WGS) entry which is preliminary data.</text>
</comment>
<feature type="region of interest" description="Disordered" evidence="1">
    <location>
        <begin position="110"/>
        <end position="135"/>
    </location>
</feature>
<dbReference type="AlphaFoldDB" id="A0A9D4SEL6"/>
<dbReference type="Proteomes" id="UP000828236">
    <property type="component" value="Unassembled WGS sequence"/>
</dbReference>
<organism evidence="2">
    <name type="scientific">Dermatophagoides farinae</name>
    <name type="common">American house dust mite</name>
    <dbReference type="NCBI Taxonomy" id="6954"/>
    <lineage>
        <taxon>Eukaryota</taxon>
        <taxon>Metazoa</taxon>
        <taxon>Ecdysozoa</taxon>
        <taxon>Arthropoda</taxon>
        <taxon>Chelicerata</taxon>
        <taxon>Arachnida</taxon>
        <taxon>Acari</taxon>
        <taxon>Acariformes</taxon>
        <taxon>Sarcoptiformes</taxon>
        <taxon>Astigmata</taxon>
        <taxon>Psoroptidia</taxon>
        <taxon>Analgoidea</taxon>
        <taxon>Pyroglyphidae</taxon>
        <taxon>Dermatophagoidinae</taxon>
        <taxon>Dermatophagoides</taxon>
    </lineage>
</organism>
<sequence length="153" mass="18314">MDAATLMDNFLKYYEERMVSYIYQQPHLPPTSFELKLKHKQTKQDLLNMFEKHLRTESNQMDPIVMMNDCNFLCKHLDNSMEQSFNSIMELSLKEYRLCQTGFIIGWKDNKQRQQPQQSQQQQQNASNSNNNNNHHQLINAKLADYYIVNDRF</sequence>
<accession>A0A9D4SEL6</accession>
<feature type="compositionally biased region" description="Low complexity" evidence="1">
    <location>
        <begin position="113"/>
        <end position="134"/>
    </location>
</feature>
<protein>
    <submittedName>
        <fullName evidence="2">Uncharacterized protein</fullName>
    </submittedName>
</protein>
<reference evidence="2" key="2">
    <citation type="journal article" date="2021" name="World Allergy Organ. J.">
        <title>Chromosome-level assembly of Dermatophagoides farinae genome and transcriptome reveals two novel allergens Der f 37 and Der f 39.</title>
        <authorList>
            <person name="Chen J."/>
            <person name="Cai Z."/>
            <person name="Fan D."/>
            <person name="Hu J."/>
            <person name="Hou Y."/>
            <person name="He Y."/>
            <person name="Zhang Z."/>
            <person name="Zhao Z."/>
            <person name="Gao P."/>
            <person name="Hu W."/>
            <person name="Sun J."/>
            <person name="Li J."/>
            <person name="Ji K."/>
        </authorList>
    </citation>
    <scope>NUCLEOTIDE SEQUENCE</scope>
    <source>
        <strain evidence="2">JKM2019</strain>
    </source>
</reference>
<dbReference type="EMBL" id="SDOV01000008">
    <property type="protein sequence ID" value="KAH7638200.1"/>
    <property type="molecule type" value="Genomic_DNA"/>
</dbReference>